<organism evidence="7 8">
    <name type="scientific">Schistosoma mansoni</name>
    <name type="common">Blood fluke</name>
    <dbReference type="NCBI Taxonomy" id="6183"/>
    <lineage>
        <taxon>Eukaryota</taxon>
        <taxon>Metazoa</taxon>
        <taxon>Spiralia</taxon>
        <taxon>Lophotrochozoa</taxon>
        <taxon>Platyhelminthes</taxon>
        <taxon>Trematoda</taxon>
        <taxon>Digenea</taxon>
        <taxon>Strigeidida</taxon>
        <taxon>Schistosomatoidea</taxon>
        <taxon>Schistosomatidae</taxon>
        <taxon>Schistosoma</taxon>
    </lineage>
</organism>
<dbReference type="InterPro" id="IPR012292">
    <property type="entry name" value="Globin/Proto"/>
</dbReference>
<dbReference type="WBParaSite" id="Smp_244480.1">
    <property type="protein sequence ID" value="Smp_244480.1"/>
    <property type="gene ID" value="Smp_244480"/>
</dbReference>
<sequence>MIINSSNKMRMEQRKHSSLVFELEKILSTDDKKIKVGKEIFRQLLIKNPNFMKMYKPLQSVTLPQALNLDYLTKMAICYVDNIMKIVRNFNEEEKLQETVKYLAGIHTNRGLTVAHFVSILPIFTDTIVSYMEIDDNKESMQFILSTVFPMIGKRL</sequence>
<keyword evidence="2 5" id="KW-0349">Heme</keyword>
<reference evidence="8" key="2">
    <citation type="submission" date="2019-11" db="UniProtKB">
        <authorList>
            <consortium name="WormBaseParasite"/>
        </authorList>
    </citation>
    <scope>IDENTIFICATION</scope>
    <source>
        <strain evidence="8">Puerto Rican</strain>
    </source>
</reference>
<evidence type="ECO:0000259" key="6">
    <source>
        <dbReference type="Pfam" id="PF00042"/>
    </source>
</evidence>
<dbReference type="AlphaFoldDB" id="A0A5K4F0F9"/>
<dbReference type="SUPFAM" id="SSF46458">
    <property type="entry name" value="Globin-like"/>
    <property type="match status" value="1"/>
</dbReference>
<keyword evidence="4" id="KW-0408">Iron</keyword>
<dbReference type="GO" id="GO:0046872">
    <property type="term" value="F:metal ion binding"/>
    <property type="evidence" value="ECO:0007669"/>
    <property type="project" value="UniProtKB-KW"/>
</dbReference>
<proteinExistence type="inferred from homology"/>
<keyword evidence="1 5" id="KW-0813">Transport</keyword>
<dbReference type="STRING" id="6183.A0A5K4F0F9"/>
<dbReference type="Pfam" id="PF00042">
    <property type="entry name" value="Globin"/>
    <property type="match status" value="1"/>
</dbReference>
<dbReference type="CDD" id="cd01040">
    <property type="entry name" value="Mb-like"/>
    <property type="match status" value="1"/>
</dbReference>
<keyword evidence="3" id="KW-0479">Metal-binding</keyword>
<dbReference type="GO" id="GO:0005344">
    <property type="term" value="F:oxygen carrier activity"/>
    <property type="evidence" value="ECO:0007669"/>
    <property type="project" value="UniProtKB-KW"/>
</dbReference>
<evidence type="ECO:0000256" key="3">
    <source>
        <dbReference type="ARBA" id="ARBA00022723"/>
    </source>
</evidence>
<evidence type="ECO:0000256" key="1">
    <source>
        <dbReference type="ARBA" id="ARBA00022448"/>
    </source>
</evidence>
<dbReference type="GO" id="GO:0020037">
    <property type="term" value="F:heme binding"/>
    <property type="evidence" value="ECO:0007669"/>
    <property type="project" value="InterPro"/>
</dbReference>
<dbReference type="InterPro" id="IPR009050">
    <property type="entry name" value="Globin-like_sf"/>
</dbReference>
<protein>
    <submittedName>
        <fullName evidence="8">GLOBIN domain-containing protein</fullName>
    </submittedName>
</protein>
<dbReference type="InParanoid" id="A0A5K4F0F9"/>
<reference evidence="7" key="1">
    <citation type="journal article" date="2012" name="PLoS Negl. Trop. Dis.">
        <title>A systematically improved high quality genome and transcriptome of the human blood fluke Schistosoma mansoni.</title>
        <authorList>
            <person name="Protasio A.V."/>
            <person name="Tsai I.J."/>
            <person name="Babbage A."/>
            <person name="Nichol S."/>
            <person name="Hunt M."/>
            <person name="Aslett M.A."/>
            <person name="De Silva N."/>
            <person name="Velarde G.S."/>
            <person name="Anderson T.J."/>
            <person name="Clark R.C."/>
            <person name="Davidson C."/>
            <person name="Dillon G.P."/>
            <person name="Holroyd N.E."/>
            <person name="LoVerde P.T."/>
            <person name="Lloyd C."/>
            <person name="McQuillan J."/>
            <person name="Oliveira G."/>
            <person name="Otto T.D."/>
            <person name="Parker-Manuel S.J."/>
            <person name="Quail M.A."/>
            <person name="Wilson R.A."/>
            <person name="Zerlotini A."/>
            <person name="Dunne D.W."/>
            <person name="Berriman M."/>
        </authorList>
    </citation>
    <scope>NUCLEOTIDE SEQUENCE [LARGE SCALE GENOMIC DNA]</scope>
    <source>
        <strain evidence="7">Puerto Rican</strain>
    </source>
</reference>
<name>A0A5K4F0F9_SCHMA</name>
<dbReference type="InterPro" id="IPR000971">
    <property type="entry name" value="Globin"/>
</dbReference>
<dbReference type="Gene3D" id="1.10.490.10">
    <property type="entry name" value="Globins"/>
    <property type="match status" value="1"/>
</dbReference>
<dbReference type="InterPro" id="IPR044399">
    <property type="entry name" value="Mb-like_M"/>
</dbReference>
<comment type="similarity">
    <text evidence="5">Belongs to the globin family.</text>
</comment>
<feature type="domain" description="Globin" evidence="6">
    <location>
        <begin position="39"/>
        <end position="151"/>
    </location>
</feature>
<dbReference type="GO" id="GO:0019825">
    <property type="term" value="F:oxygen binding"/>
    <property type="evidence" value="ECO:0007669"/>
    <property type="project" value="InterPro"/>
</dbReference>
<evidence type="ECO:0000313" key="7">
    <source>
        <dbReference type="Proteomes" id="UP000008854"/>
    </source>
</evidence>
<accession>A0A5K4F0F9</accession>
<keyword evidence="7" id="KW-1185">Reference proteome</keyword>
<keyword evidence="5" id="KW-0561">Oxygen transport</keyword>
<evidence type="ECO:0000256" key="5">
    <source>
        <dbReference type="RuleBase" id="RU000356"/>
    </source>
</evidence>
<dbReference type="Proteomes" id="UP000008854">
    <property type="component" value="Unassembled WGS sequence"/>
</dbReference>
<evidence type="ECO:0000256" key="2">
    <source>
        <dbReference type="ARBA" id="ARBA00022617"/>
    </source>
</evidence>
<evidence type="ECO:0000313" key="8">
    <source>
        <dbReference type="WBParaSite" id="Smp_244480.1"/>
    </source>
</evidence>
<evidence type="ECO:0000256" key="4">
    <source>
        <dbReference type="ARBA" id="ARBA00023004"/>
    </source>
</evidence>